<comment type="similarity">
    <text evidence="1">Belongs to the eukaryotic ribosomal protein eL6 family.</text>
</comment>
<proteinExistence type="inferred from homology"/>
<keyword evidence="11" id="KW-1185">Reference proteome</keyword>
<feature type="compositionally biased region" description="Basic and acidic residues" evidence="8">
    <location>
        <begin position="577"/>
        <end position="596"/>
    </location>
</feature>
<evidence type="ECO:0000256" key="6">
    <source>
        <dbReference type="ARBA" id="ARBA00035351"/>
    </source>
</evidence>
<feature type="compositionally biased region" description="Basic and acidic residues" evidence="8">
    <location>
        <begin position="95"/>
        <end position="106"/>
    </location>
</feature>
<dbReference type="Gene3D" id="2.30.30.30">
    <property type="match status" value="1"/>
</dbReference>
<feature type="compositionally biased region" description="Basic and acidic residues" evidence="8">
    <location>
        <begin position="493"/>
        <end position="534"/>
    </location>
</feature>
<evidence type="ECO:0000259" key="9">
    <source>
        <dbReference type="PROSITE" id="PS50222"/>
    </source>
</evidence>
<feature type="compositionally biased region" description="Basic and acidic residues" evidence="8">
    <location>
        <begin position="418"/>
        <end position="443"/>
    </location>
</feature>
<dbReference type="InterPro" id="IPR000915">
    <property type="entry name" value="60S_ribosomal_eL6"/>
</dbReference>
<feature type="compositionally biased region" description="Basic and acidic residues" evidence="8">
    <location>
        <begin position="657"/>
        <end position="671"/>
    </location>
</feature>
<feature type="compositionally biased region" description="Low complexity" evidence="8">
    <location>
        <begin position="875"/>
        <end position="886"/>
    </location>
</feature>
<reference evidence="10 11" key="1">
    <citation type="submission" date="2019-07" db="EMBL/GenBank/DDBJ databases">
        <authorList>
            <person name="Jastrzebski P J."/>
            <person name="Paukszto L."/>
            <person name="Jastrzebski P J."/>
        </authorList>
    </citation>
    <scope>NUCLEOTIDE SEQUENCE [LARGE SCALE GENOMIC DNA]</scope>
    <source>
        <strain evidence="10 11">WMS-il1</strain>
    </source>
</reference>
<dbReference type="InterPro" id="IPR002048">
    <property type="entry name" value="EF_hand_dom"/>
</dbReference>
<feature type="compositionally biased region" description="Polar residues" evidence="8">
    <location>
        <begin position="1047"/>
        <end position="1056"/>
    </location>
</feature>
<feature type="compositionally biased region" description="Polar residues" evidence="8">
    <location>
        <begin position="920"/>
        <end position="933"/>
    </location>
</feature>
<evidence type="ECO:0000256" key="5">
    <source>
        <dbReference type="ARBA" id="ARBA00035233"/>
    </source>
</evidence>
<feature type="compositionally biased region" description="Basic and acidic residues" evidence="8">
    <location>
        <begin position="384"/>
        <end position="396"/>
    </location>
</feature>
<evidence type="ECO:0000256" key="7">
    <source>
        <dbReference type="ARBA" id="ARBA00046388"/>
    </source>
</evidence>
<feature type="compositionally biased region" description="Basic and acidic residues" evidence="8">
    <location>
        <begin position="965"/>
        <end position="975"/>
    </location>
</feature>
<dbReference type="InterPro" id="IPR014722">
    <property type="entry name" value="Rib_uL2_dom2"/>
</dbReference>
<dbReference type="Gene3D" id="1.10.238.10">
    <property type="entry name" value="EF-hand"/>
    <property type="match status" value="1"/>
</dbReference>
<feature type="compositionally biased region" description="Basic and acidic residues" evidence="8">
    <location>
        <begin position="1284"/>
        <end position="1299"/>
    </location>
</feature>
<dbReference type="GO" id="GO:0005509">
    <property type="term" value="F:calcium ion binding"/>
    <property type="evidence" value="ECO:0007669"/>
    <property type="project" value="InterPro"/>
</dbReference>
<feature type="compositionally biased region" description="Basic and acidic residues" evidence="8">
    <location>
        <begin position="1058"/>
        <end position="1077"/>
    </location>
</feature>
<dbReference type="GO" id="GO:0003735">
    <property type="term" value="F:structural constituent of ribosome"/>
    <property type="evidence" value="ECO:0007669"/>
    <property type="project" value="InterPro"/>
</dbReference>
<feature type="compositionally biased region" description="Basic residues" evidence="8">
    <location>
        <begin position="1352"/>
        <end position="1362"/>
    </location>
</feature>
<gene>
    <name evidence="10" type="ORF">WMSIL1_LOCUS974</name>
</gene>
<dbReference type="PROSITE" id="PS50222">
    <property type="entry name" value="EF_HAND_2"/>
    <property type="match status" value="1"/>
</dbReference>
<feature type="compositionally biased region" description="Basic and acidic residues" evidence="8">
    <location>
        <begin position="331"/>
        <end position="373"/>
    </location>
</feature>
<feature type="compositionally biased region" description="Polar residues" evidence="8">
    <location>
        <begin position="397"/>
        <end position="417"/>
    </location>
</feature>
<feature type="compositionally biased region" description="Basic residues" evidence="8">
    <location>
        <begin position="240"/>
        <end position="252"/>
    </location>
</feature>
<dbReference type="SUPFAM" id="SSF47473">
    <property type="entry name" value="EF-hand"/>
    <property type="match status" value="1"/>
</dbReference>
<feature type="domain" description="EF-hand" evidence="9">
    <location>
        <begin position="1"/>
        <end position="34"/>
    </location>
</feature>
<dbReference type="Proteomes" id="UP000321570">
    <property type="component" value="Unassembled WGS sequence"/>
</dbReference>
<feature type="compositionally biased region" description="Polar residues" evidence="8">
    <location>
        <begin position="444"/>
        <end position="458"/>
    </location>
</feature>
<feature type="compositionally biased region" description="Basic and acidic residues" evidence="8">
    <location>
        <begin position="168"/>
        <end position="177"/>
    </location>
</feature>
<feature type="compositionally biased region" description="Basic and acidic residues" evidence="8">
    <location>
        <begin position="799"/>
        <end position="808"/>
    </location>
</feature>
<feature type="compositionally biased region" description="Basic and acidic residues" evidence="8">
    <location>
        <begin position="1233"/>
        <end position="1260"/>
    </location>
</feature>
<evidence type="ECO:0000313" key="11">
    <source>
        <dbReference type="Proteomes" id="UP000321570"/>
    </source>
</evidence>
<dbReference type="InterPro" id="IPR041997">
    <property type="entry name" value="Ribosomal_eL6_KOW"/>
</dbReference>
<dbReference type="PROSITE" id="PS00018">
    <property type="entry name" value="EF_HAND_1"/>
    <property type="match status" value="1"/>
</dbReference>
<dbReference type="InterPro" id="IPR008991">
    <property type="entry name" value="Translation_prot_SH3-like_sf"/>
</dbReference>
<feature type="compositionally biased region" description="Basic and acidic residues" evidence="8">
    <location>
        <begin position="260"/>
        <end position="270"/>
    </location>
</feature>
<evidence type="ECO:0000256" key="8">
    <source>
        <dbReference type="SAM" id="MobiDB-lite"/>
    </source>
</evidence>
<dbReference type="PANTHER" id="PTHR10715">
    <property type="entry name" value="60S RIBOSOMAL PROTEIN L6"/>
    <property type="match status" value="1"/>
</dbReference>
<keyword evidence="4" id="KW-0687">Ribonucleoprotein</keyword>
<feature type="compositionally biased region" description="Polar residues" evidence="8">
    <location>
        <begin position="75"/>
        <end position="94"/>
    </location>
</feature>
<feature type="compositionally biased region" description="Polar residues" evidence="8">
    <location>
        <begin position="1217"/>
        <end position="1228"/>
    </location>
</feature>
<dbReference type="InterPro" id="IPR011992">
    <property type="entry name" value="EF-hand-dom_pair"/>
</dbReference>
<feature type="compositionally biased region" description="Basic and acidic residues" evidence="8">
    <location>
        <begin position="1198"/>
        <end position="1207"/>
    </location>
</feature>
<sequence>MAAFQKIFYAIDKDNTGVITSTDLRNHMQKMKYKENFVTTWTSLFDPEHTGIITYEKYCEVLGLKPEQRPPSPLETDSNSHPIESQTKLTNPESVKTEPIKQKPERQNSGSSDSKRQKHIDSMSKEDSNSSDSKAQKPSHKGNTKSFNAKKANLPEEGTGKQSRKRKYTESPRKEDLVTPVPSKSNVESLSPENSGKEIKSELVDSTVDLQAMEPITPQKVEQTSSEKPSEKLKVEKSGKKSKNRERNRSHKASGNSPKESPKEESKPQDNTEGDSSTDIFDFLMTTKSNPIQTIDDSSDEKSAKSKDNEITPETAEPTSAFKSDSPSNVKTEKSPKEKSDETEKERKQEQSEKIGKELSDKNTEQPEDKGMDTFDFPMATKDSPIETKNDFHDQPTDTIVSKTAELTLSSNSNSPQESKKDKPDQKSKNRSRKASEKSEKKSQNVNSDIPTSSQELQGSGADIFDWLIETKDHPMETIDDDIERNLTVNSDKSSESKSRSPRHTENKGSRQASEESKTADSEIEHPGDRDRNISESGEQSTKPSESTFGHESQPANISEDSSKGPKHVRRASKSSNSDETKKHSPEGIHLEESRKKEKKGKREKKVSESSKHLSEEKIDPESLGHLESTKKSGQEGKKRDKKTSGSLSESPNESTAQREKKPSEPSKVEMEIEPTLTPGSLESVPLTIVNENAPSSENKSKKSSESSVAHQEPKKPPKNKRQKKPPESKSDEPLEPVDVEMTAVQEVVVPAAETSVRSENLQLSKRPAMEITPTPMEIEIIPCLMEMQESTELTETVVEQKEDKQELPEIGNKRCKKGTESSTKGHEEPLTEKTYHEQQQPSKDGKKSADKKSRRNKKSSPVDKEPMPLDDIEIIPSISEPQQSSMPFGEIGIIPTKEHVVESPVPSIEQKDSKEMQGQKLSESSVSETAESINPIAASAQEISKSSKQKQEEKASESALNEGEEIKSIKKEAIDSTVEQETNKKAPRPKKSPETSSVKGETHDVPKSSDEHKEDKKNKRPKKNSESAKEGGKKSPTEQKPVEESITPSVSTVQESKVLESKREKATKENQDESKGFKKQTLQKSEDTAKPMEFEPESAERQESGKKFPRFKKPFESSSVKTKADDVPKLSEEAKDNKKGKQSEKPSEFTNESENKSTIEQKPAEESIKQTKSVPQESAKFKIQKESSKKSSTGKQDQPKGSKKDAPQNSEEESKATTSKMDTTPSGSVPDKQSKAAKIENKQNKKGEQKQVRHLENTLKKKRTPPTRKSKDGGSEITNQPPKESESSKKRDSADSKKSTNKKRKAIDTKGISSSKKSKNDGKHLKKETENNERKLKKRKRPPQEEEKGKSTFKKSTKRPRIGNLECGRFPKAFAVQVPHRVSQHRRDGAPVSTHALGKASKGFSTKKSIEKRNRDKPNKAIQRWKLRKSLRKVGTIVILLAGRHKGKRAVVIGRHKFSGLLLITGPFKVNGIPIRRVHPDYVIATKTVIKMDKIHLPGRMQTREYFARQKPNTKSKSAVDNLFVDPSADKKAYVLKEERKEDQKLIDKRVISAIKQLKTAKMLFAYLRSQFSLSRTDKPHKMIF</sequence>
<feature type="region of interest" description="Disordered" evidence="8">
    <location>
        <begin position="476"/>
        <end position="739"/>
    </location>
</feature>
<feature type="compositionally biased region" description="Basic and acidic residues" evidence="8">
    <location>
        <begin position="300"/>
        <end position="310"/>
    </location>
</feature>
<dbReference type="GO" id="GO:0000027">
    <property type="term" value="P:ribosomal large subunit assembly"/>
    <property type="evidence" value="ECO:0007669"/>
    <property type="project" value="TreeGrafter"/>
</dbReference>
<feature type="compositionally biased region" description="Low complexity" evidence="8">
    <location>
        <begin position="937"/>
        <end position="947"/>
    </location>
</feature>
<feature type="compositionally biased region" description="Polar residues" evidence="8">
    <location>
        <begin position="286"/>
        <end position="295"/>
    </location>
</feature>
<evidence type="ECO:0000256" key="2">
    <source>
        <dbReference type="ARBA" id="ARBA00022837"/>
    </source>
</evidence>
<dbReference type="Pfam" id="PF01159">
    <property type="entry name" value="Ribosomal_L6e"/>
    <property type="match status" value="1"/>
</dbReference>
<evidence type="ECO:0000256" key="1">
    <source>
        <dbReference type="ARBA" id="ARBA00010592"/>
    </source>
</evidence>
<feature type="compositionally biased region" description="Basic and acidic residues" evidence="8">
    <location>
        <begin position="1409"/>
        <end position="1419"/>
    </location>
</feature>
<feature type="compositionally biased region" description="Basic and acidic residues" evidence="8">
    <location>
        <begin position="228"/>
        <end position="239"/>
    </location>
</feature>
<feature type="region of interest" description="Disordered" evidence="8">
    <location>
        <begin position="66"/>
        <end position="461"/>
    </location>
</feature>
<evidence type="ECO:0000256" key="3">
    <source>
        <dbReference type="ARBA" id="ARBA00022980"/>
    </source>
</evidence>
<keyword evidence="2" id="KW-0106">Calcium</keyword>
<dbReference type="InterPro" id="IPR018247">
    <property type="entry name" value="EF_Hand_1_Ca_BS"/>
</dbReference>
<feature type="compositionally biased region" description="Basic and acidic residues" evidence="8">
    <location>
        <begin position="113"/>
        <end position="128"/>
    </location>
</feature>
<dbReference type="SUPFAM" id="SSF50104">
    <property type="entry name" value="Translation proteins SH3-like domain"/>
    <property type="match status" value="1"/>
</dbReference>
<evidence type="ECO:0000256" key="4">
    <source>
        <dbReference type="ARBA" id="ARBA00023274"/>
    </source>
</evidence>
<accession>A0A564XZE4</accession>
<evidence type="ECO:0000313" key="10">
    <source>
        <dbReference type="EMBL" id="VUZ39898.1"/>
    </source>
</evidence>
<feature type="compositionally biased region" description="Polar residues" evidence="8">
    <location>
        <begin position="535"/>
        <end position="560"/>
    </location>
</feature>
<dbReference type="CDD" id="cd13156">
    <property type="entry name" value="KOW_RPL6"/>
    <property type="match status" value="1"/>
</dbReference>
<feature type="compositionally biased region" description="Basic and acidic residues" evidence="8">
    <location>
        <begin position="1123"/>
        <end position="1170"/>
    </location>
</feature>
<feature type="compositionally biased region" description="Polar residues" evidence="8">
    <location>
        <begin position="645"/>
        <end position="656"/>
    </location>
</feature>
<dbReference type="GO" id="GO:0022625">
    <property type="term" value="C:cytosolic large ribosomal subunit"/>
    <property type="evidence" value="ECO:0007669"/>
    <property type="project" value="TreeGrafter"/>
</dbReference>
<organism evidence="10 11">
    <name type="scientific">Hymenolepis diminuta</name>
    <name type="common">Rat tapeworm</name>
    <dbReference type="NCBI Taxonomy" id="6216"/>
    <lineage>
        <taxon>Eukaryota</taxon>
        <taxon>Metazoa</taxon>
        <taxon>Spiralia</taxon>
        <taxon>Lophotrochozoa</taxon>
        <taxon>Platyhelminthes</taxon>
        <taxon>Cestoda</taxon>
        <taxon>Eucestoda</taxon>
        <taxon>Cyclophyllidea</taxon>
        <taxon>Hymenolepididae</taxon>
        <taxon>Hymenolepis</taxon>
    </lineage>
</organism>
<feature type="compositionally biased region" description="Basic and acidic residues" evidence="8">
    <location>
        <begin position="1180"/>
        <end position="1190"/>
    </location>
</feature>
<dbReference type="GO" id="GO:0003723">
    <property type="term" value="F:RNA binding"/>
    <property type="evidence" value="ECO:0007669"/>
    <property type="project" value="TreeGrafter"/>
</dbReference>
<feature type="compositionally biased region" description="Polar residues" evidence="8">
    <location>
        <begin position="182"/>
        <end position="194"/>
    </location>
</feature>
<comment type="subunit">
    <text evidence="7">Component of the large ribosomal subunit. May bind IPO9 with low affinity.</text>
</comment>
<feature type="compositionally biased region" description="Polar residues" evidence="8">
    <location>
        <begin position="317"/>
        <end position="330"/>
    </location>
</feature>
<dbReference type="GO" id="GO:0002181">
    <property type="term" value="P:cytoplasmic translation"/>
    <property type="evidence" value="ECO:0007669"/>
    <property type="project" value="TreeGrafter"/>
</dbReference>
<feature type="compositionally biased region" description="Basic and acidic residues" evidence="8">
    <location>
        <begin position="1085"/>
        <end position="1107"/>
    </location>
</feature>
<feature type="compositionally biased region" description="Basic and acidic residues" evidence="8">
    <location>
        <begin position="1319"/>
        <end position="1335"/>
    </location>
</feature>
<dbReference type="EMBL" id="CABIJS010000022">
    <property type="protein sequence ID" value="VUZ39898.1"/>
    <property type="molecule type" value="Genomic_DNA"/>
</dbReference>
<feature type="compositionally biased region" description="Basic and acidic residues" evidence="8">
    <location>
        <begin position="1001"/>
        <end position="1044"/>
    </location>
</feature>
<feature type="compositionally biased region" description="Basic and acidic residues" evidence="8">
    <location>
        <begin position="606"/>
        <end position="639"/>
    </location>
</feature>
<dbReference type="PANTHER" id="PTHR10715:SF0">
    <property type="entry name" value="LARGE RIBOSOMAL SUBUNIT PROTEIN EL6"/>
    <property type="match status" value="1"/>
</dbReference>
<feature type="compositionally biased region" description="Basic and acidic residues" evidence="8">
    <location>
        <begin position="818"/>
        <end position="837"/>
    </location>
</feature>
<feature type="region of interest" description="Disordered" evidence="8">
    <location>
        <begin position="1383"/>
        <end position="1419"/>
    </location>
</feature>
<name>A0A564XZE4_HYMDI</name>
<protein>
    <recommendedName>
        <fullName evidence="5">Large ribosomal subunit protein eL6</fullName>
    </recommendedName>
    <alternativeName>
        <fullName evidence="6">60S ribosomal protein L6</fullName>
    </alternativeName>
</protein>
<keyword evidence="3" id="KW-0689">Ribosomal protein</keyword>
<feature type="region of interest" description="Disordered" evidence="8">
    <location>
        <begin position="792"/>
        <end position="1366"/>
    </location>
</feature>